<dbReference type="PANTHER" id="PTHR23526">
    <property type="entry name" value="INTEGRAL MEMBRANE TRANSPORT PROTEIN-RELATED"/>
    <property type="match status" value="1"/>
</dbReference>
<dbReference type="Pfam" id="PF07690">
    <property type="entry name" value="MFS_1"/>
    <property type="match status" value="1"/>
</dbReference>
<proteinExistence type="predicted"/>
<keyword evidence="1 4" id="KW-0812">Transmembrane</keyword>
<feature type="transmembrane region" description="Helical" evidence="4">
    <location>
        <begin position="302"/>
        <end position="324"/>
    </location>
</feature>
<evidence type="ECO:0000313" key="6">
    <source>
        <dbReference type="Proteomes" id="UP000241167"/>
    </source>
</evidence>
<dbReference type="GO" id="GO:0022857">
    <property type="term" value="F:transmembrane transporter activity"/>
    <property type="evidence" value="ECO:0007669"/>
    <property type="project" value="InterPro"/>
</dbReference>
<dbReference type="InterPro" id="IPR036259">
    <property type="entry name" value="MFS_trans_sf"/>
</dbReference>
<keyword evidence="2 4" id="KW-1133">Transmembrane helix</keyword>
<dbReference type="SUPFAM" id="SSF103473">
    <property type="entry name" value="MFS general substrate transporter"/>
    <property type="match status" value="1"/>
</dbReference>
<feature type="transmembrane region" description="Helical" evidence="4">
    <location>
        <begin position="431"/>
        <end position="456"/>
    </location>
</feature>
<dbReference type="Proteomes" id="UP000241167">
    <property type="component" value="Unassembled WGS sequence"/>
</dbReference>
<comment type="caution">
    <text evidence="5">The sequence shown here is derived from an EMBL/GenBank/DDBJ whole genome shotgun (WGS) entry which is preliminary data.</text>
</comment>
<evidence type="ECO:0000256" key="4">
    <source>
        <dbReference type="SAM" id="Phobius"/>
    </source>
</evidence>
<name>A0A2P7QIW0_9SPHN</name>
<feature type="transmembrane region" description="Helical" evidence="4">
    <location>
        <begin position="249"/>
        <end position="270"/>
    </location>
</feature>
<dbReference type="PANTHER" id="PTHR23526:SF2">
    <property type="entry name" value="MAJOR FACILITATOR SUPERFAMILY (MFS) PROFILE DOMAIN-CONTAINING PROTEIN"/>
    <property type="match status" value="1"/>
</dbReference>
<dbReference type="Gene3D" id="1.20.1720.10">
    <property type="entry name" value="Multidrug resistance protein D"/>
    <property type="match status" value="1"/>
</dbReference>
<dbReference type="CDD" id="cd06174">
    <property type="entry name" value="MFS"/>
    <property type="match status" value="1"/>
</dbReference>
<accession>A0A2P7QIW0</accession>
<organism evidence="5 6">
    <name type="scientific">Allosphingosinicella deserti</name>
    <dbReference type="NCBI Taxonomy" id="2116704"/>
    <lineage>
        <taxon>Bacteria</taxon>
        <taxon>Pseudomonadati</taxon>
        <taxon>Pseudomonadota</taxon>
        <taxon>Alphaproteobacteria</taxon>
        <taxon>Sphingomonadales</taxon>
        <taxon>Sphingomonadaceae</taxon>
        <taxon>Allosphingosinicella</taxon>
    </lineage>
</organism>
<reference evidence="5 6" key="1">
    <citation type="submission" date="2018-03" db="EMBL/GenBank/DDBJ databases">
        <title>The draft genome of Sphingosinicella sp. GL-C-18.</title>
        <authorList>
            <person name="Liu L."/>
            <person name="Li L."/>
            <person name="Liang L."/>
            <person name="Zhang X."/>
            <person name="Wang T."/>
        </authorList>
    </citation>
    <scope>NUCLEOTIDE SEQUENCE [LARGE SCALE GENOMIC DNA]</scope>
    <source>
        <strain evidence="5 6">GL-C-18</strain>
    </source>
</reference>
<dbReference type="Gene3D" id="1.20.1250.20">
    <property type="entry name" value="MFS general substrate transporter like domains"/>
    <property type="match status" value="1"/>
</dbReference>
<feature type="transmembrane region" description="Helical" evidence="4">
    <location>
        <begin position="395"/>
        <end position="419"/>
    </location>
</feature>
<gene>
    <name evidence="5" type="ORF">C7I55_19590</name>
</gene>
<evidence type="ECO:0000256" key="2">
    <source>
        <dbReference type="ARBA" id="ARBA00022989"/>
    </source>
</evidence>
<keyword evidence="3 4" id="KW-0472">Membrane</keyword>
<protein>
    <submittedName>
        <fullName evidence="5">MFS transporter</fullName>
    </submittedName>
</protein>
<evidence type="ECO:0000313" key="5">
    <source>
        <dbReference type="EMBL" id="PSJ37917.1"/>
    </source>
</evidence>
<feature type="transmembrane region" description="Helical" evidence="4">
    <location>
        <begin position="148"/>
        <end position="170"/>
    </location>
</feature>
<feature type="transmembrane region" description="Helical" evidence="4">
    <location>
        <begin position="176"/>
        <end position="198"/>
    </location>
</feature>
<feature type="transmembrane region" description="Helical" evidence="4">
    <location>
        <begin position="86"/>
        <end position="110"/>
    </location>
</feature>
<feature type="transmembrane region" description="Helical" evidence="4">
    <location>
        <begin position="365"/>
        <end position="383"/>
    </location>
</feature>
<feature type="transmembrane region" description="Helical" evidence="4">
    <location>
        <begin position="330"/>
        <end position="353"/>
    </location>
</feature>
<evidence type="ECO:0000256" key="1">
    <source>
        <dbReference type="ARBA" id="ARBA00022692"/>
    </source>
</evidence>
<dbReference type="EMBL" id="PXYI01000007">
    <property type="protein sequence ID" value="PSJ37917.1"/>
    <property type="molecule type" value="Genomic_DNA"/>
</dbReference>
<dbReference type="InterPro" id="IPR011701">
    <property type="entry name" value="MFS"/>
</dbReference>
<sequence>MRPFQPEPIMLCDAAYRKRGGRFLRVLRGFGAARGLLNGRPHVVSTRIRELQAVDPAHLVMPNGLGFLAPQAVVTAEQRVRAVTNLLIDAAAGTAIGAINSGVVLLALALHIGASTVQVGLLASIPLITQVLQAPAVKLVERVRRRRLISVSSLFLARLALPLYAIVPFIGDRDLATAILLAAALLHYGLNAVAACSWNSWIRDLIPADVLGGFTARRTLVGTAVSAGATITAALALEQAESSAALGNMIFSGLYLLGFACGLLSIVSLARVPEPMMGPPGPSASLGKLLWQPLRDRNFRNILRYLASWQFAVNLATPFFTVYVVRELGFGMSFVLLLTLASQIANIMVVRGWGQLSDRFTNKSVLAAATPLFILSIAAMAFASELGPGTPRAAYLLLLHIVMGAAGAGVGLASGNIVMKMSPEGSATSYMATNALVGAVAAGVAPIIGGWTADFFSRRRLELNLEWKSPSGVDELLGVAFSHWEFFFLLSAAMGLYTLHRLSAIEEQGAVAPREIAQHVFSSARRTLRNASSVAGLRIAVSFPAGDLIRARGRRRFLLETVYEKAGAGRYEADQKAVGTLLQSAFDDQAPAPDMEDMLARLR</sequence>
<feature type="transmembrane region" description="Helical" evidence="4">
    <location>
        <begin position="219"/>
        <end position="237"/>
    </location>
</feature>
<keyword evidence="6" id="KW-1185">Reference proteome</keyword>
<dbReference type="InterPro" id="IPR052528">
    <property type="entry name" value="Sugar_transport-like"/>
</dbReference>
<dbReference type="AlphaFoldDB" id="A0A2P7QIW0"/>
<evidence type="ECO:0000256" key="3">
    <source>
        <dbReference type="ARBA" id="ARBA00023136"/>
    </source>
</evidence>